<keyword evidence="10" id="KW-1071">Ligand-gated ion channel</keyword>
<dbReference type="Proteomes" id="UP001626550">
    <property type="component" value="Unassembled WGS sequence"/>
</dbReference>
<dbReference type="GO" id="GO:0034220">
    <property type="term" value="P:monoatomic ion transmembrane transport"/>
    <property type="evidence" value="ECO:0007669"/>
    <property type="project" value="UniProtKB-KW"/>
</dbReference>
<dbReference type="Pfam" id="PF10613">
    <property type="entry name" value="Lig_chan-Glu_bd"/>
    <property type="match status" value="1"/>
</dbReference>
<keyword evidence="18" id="KW-1185">Reference proteome</keyword>
<keyword evidence="5 14" id="KW-1133">Transmembrane helix</keyword>
<accession>A0ABD2PWK3</accession>
<feature type="binding site" evidence="12">
    <location>
        <position position="7"/>
    </location>
    <ligand>
        <name>L-glutamate</name>
        <dbReference type="ChEBI" id="CHEBI:29985"/>
    </ligand>
</feature>
<dbReference type="InterPro" id="IPR019594">
    <property type="entry name" value="Glu/Gly-bd"/>
</dbReference>
<protein>
    <submittedName>
        <fullName evidence="17">Uncharacterized protein</fullName>
    </submittedName>
</protein>
<keyword evidence="6" id="KW-0406">Ion transport</keyword>
<comment type="subcellular location">
    <subcellularLocation>
        <location evidence="1">Cell membrane</location>
        <topology evidence="1">Multi-pass membrane protein</topology>
    </subcellularLocation>
</comment>
<feature type="domain" description="Ionotropic glutamate receptor L-glutamate and glycine-binding" evidence="16">
    <location>
        <begin position="1"/>
        <end position="34"/>
    </location>
</feature>
<proteinExistence type="predicted"/>
<keyword evidence="8" id="KW-0675">Receptor</keyword>
<evidence type="ECO:0000256" key="4">
    <source>
        <dbReference type="ARBA" id="ARBA00022692"/>
    </source>
</evidence>
<evidence type="ECO:0000256" key="7">
    <source>
        <dbReference type="ARBA" id="ARBA00023136"/>
    </source>
</evidence>
<dbReference type="PRINTS" id="PR00177">
    <property type="entry name" value="NMDARECEPTOR"/>
</dbReference>
<feature type="transmembrane region" description="Helical" evidence="14">
    <location>
        <begin position="51"/>
        <end position="75"/>
    </location>
</feature>
<reference evidence="17 18" key="1">
    <citation type="submission" date="2024-11" db="EMBL/GenBank/DDBJ databases">
        <title>Adaptive evolution of stress response genes in parasites aligns with host niche diversity.</title>
        <authorList>
            <person name="Hahn C."/>
            <person name="Resl P."/>
        </authorList>
    </citation>
    <scope>NUCLEOTIDE SEQUENCE [LARGE SCALE GENOMIC DNA]</scope>
    <source>
        <strain evidence="17">EGGRZ-B1_66</strain>
        <tissue evidence="17">Body</tissue>
    </source>
</reference>
<dbReference type="PANTHER" id="PTHR18966">
    <property type="entry name" value="IONOTROPIC GLUTAMATE RECEPTOR"/>
    <property type="match status" value="1"/>
</dbReference>
<comment type="caution">
    <text evidence="17">The sequence shown here is derived from an EMBL/GenBank/DDBJ whole genome shotgun (WGS) entry which is preliminary data.</text>
</comment>
<evidence type="ECO:0000256" key="10">
    <source>
        <dbReference type="ARBA" id="ARBA00023286"/>
    </source>
</evidence>
<keyword evidence="4 14" id="KW-0812">Transmembrane</keyword>
<evidence type="ECO:0000256" key="14">
    <source>
        <dbReference type="SAM" id="Phobius"/>
    </source>
</evidence>
<dbReference type="EMBL" id="JBJKFK010001999">
    <property type="protein sequence ID" value="KAL3311819.1"/>
    <property type="molecule type" value="Genomic_DNA"/>
</dbReference>
<dbReference type="InterPro" id="IPR001320">
    <property type="entry name" value="Iontro_rcpt_C"/>
</dbReference>
<feature type="binding site" evidence="12">
    <location>
        <position position="172"/>
    </location>
    <ligand>
        <name>L-glutamate</name>
        <dbReference type="ChEBI" id="CHEBI:29985"/>
    </ligand>
</feature>
<evidence type="ECO:0000256" key="6">
    <source>
        <dbReference type="ARBA" id="ARBA00023065"/>
    </source>
</evidence>
<feature type="site" description="Crucial to convey clamshell closure to channel opening" evidence="13">
    <location>
        <position position="150"/>
    </location>
</feature>
<dbReference type="InterPro" id="IPR001508">
    <property type="entry name" value="Iono_Glu_rcpt_met"/>
</dbReference>
<evidence type="ECO:0000256" key="3">
    <source>
        <dbReference type="ARBA" id="ARBA00022475"/>
    </source>
</evidence>
<keyword evidence="9" id="KW-0325">Glycoprotein</keyword>
<dbReference type="Gene3D" id="3.40.190.10">
    <property type="entry name" value="Periplasmic binding protein-like II"/>
    <property type="match status" value="1"/>
</dbReference>
<evidence type="ECO:0000313" key="17">
    <source>
        <dbReference type="EMBL" id="KAL3311819.1"/>
    </source>
</evidence>
<feature type="binding site" evidence="12">
    <location>
        <position position="12"/>
    </location>
    <ligand>
        <name>L-glutamate</name>
        <dbReference type="ChEBI" id="CHEBI:29985"/>
    </ligand>
</feature>
<evidence type="ECO:0000256" key="1">
    <source>
        <dbReference type="ARBA" id="ARBA00004651"/>
    </source>
</evidence>
<organism evidence="17 18">
    <name type="scientific">Cichlidogyrus casuarinus</name>
    <dbReference type="NCBI Taxonomy" id="1844966"/>
    <lineage>
        <taxon>Eukaryota</taxon>
        <taxon>Metazoa</taxon>
        <taxon>Spiralia</taxon>
        <taxon>Lophotrochozoa</taxon>
        <taxon>Platyhelminthes</taxon>
        <taxon>Monogenea</taxon>
        <taxon>Monopisthocotylea</taxon>
        <taxon>Dactylogyridea</taxon>
        <taxon>Ancyrocephalidae</taxon>
        <taxon>Cichlidogyrus</taxon>
    </lineage>
</organism>
<evidence type="ECO:0000259" key="16">
    <source>
        <dbReference type="Pfam" id="PF10613"/>
    </source>
</evidence>
<dbReference type="SUPFAM" id="SSF53850">
    <property type="entry name" value="Periplasmic binding protein-like II"/>
    <property type="match status" value="1"/>
</dbReference>
<feature type="domain" description="Ionotropic glutamate receptor C-terminal" evidence="15">
    <location>
        <begin position="49"/>
        <end position="218"/>
    </location>
</feature>
<dbReference type="GO" id="GO:0005886">
    <property type="term" value="C:plasma membrane"/>
    <property type="evidence" value="ECO:0007669"/>
    <property type="project" value="UniProtKB-SubCell"/>
</dbReference>
<evidence type="ECO:0000256" key="5">
    <source>
        <dbReference type="ARBA" id="ARBA00022989"/>
    </source>
</evidence>
<dbReference type="AlphaFoldDB" id="A0ABD2PWK3"/>
<evidence type="ECO:0000256" key="2">
    <source>
        <dbReference type="ARBA" id="ARBA00022448"/>
    </source>
</evidence>
<keyword evidence="11" id="KW-0407">Ion channel</keyword>
<dbReference type="InterPro" id="IPR015683">
    <property type="entry name" value="Ionotropic_Glu_rcpt"/>
</dbReference>
<evidence type="ECO:0000313" key="18">
    <source>
        <dbReference type="Proteomes" id="UP001626550"/>
    </source>
</evidence>
<feature type="non-terminal residue" evidence="17">
    <location>
        <position position="250"/>
    </location>
</feature>
<evidence type="ECO:0000256" key="9">
    <source>
        <dbReference type="ARBA" id="ARBA00023180"/>
    </source>
</evidence>
<evidence type="ECO:0000256" key="12">
    <source>
        <dbReference type="PIRSR" id="PIRSR601508-1"/>
    </source>
</evidence>
<dbReference type="Gene3D" id="1.10.287.70">
    <property type="match status" value="1"/>
</dbReference>
<keyword evidence="3" id="KW-1003">Cell membrane</keyword>
<keyword evidence="2" id="KW-0813">Transport</keyword>
<gene>
    <name evidence="17" type="ORF">Ciccas_009594</name>
</gene>
<evidence type="ECO:0000256" key="8">
    <source>
        <dbReference type="ARBA" id="ARBA00023170"/>
    </source>
</evidence>
<evidence type="ECO:0000256" key="13">
    <source>
        <dbReference type="PIRSR" id="PIRSR601508-2"/>
    </source>
</evidence>
<dbReference type="Pfam" id="PF00060">
    <property type="entry name" value="Lig_chan"/>
    <property type="match status" value="1"/>
</dbReference>
<evidence type="ECO:0000259" key="15">
    <source>
        <dbReference type="Pfam" id="PF00060"/>
    </source>
</evidence>
<sequence length="250" mass="28192">MAIGPLTITAERSSVVDFTESFMSDGLSILVGRPKEAENLFRILNPFNWSLWLLITGSIFVLSVCCWLCSVFSPFSSWEIPVQFNDEMSVIENIWASIGSILLQGTDFYPNAYSARAMMTAWWVFCVIVQAAYQADMTAFLTQVTLEPTIKDLSELLHSTYFQPLVQLGTTTHDLFAKAPEGSLFQQIYRKIGTDTPQIHTSSEATSLVASNRRYVFISQYGQLYYYAIRNCSEFKLTNDVFNTASFGFA</sequence>
<feature type="binding site" evidence="12">
    <location>
        <position position="5"/>
    </location>
    <ligand>
        <name>L-glutamate</name>
        <dbReference type="ChEBI" id="CHEBI:29985"/>
    </ligand>
</feature>
<keyword evidence="7 14" id="KW-0472">Membrane</keyword>
<name>A0ABD2PWK3_9PLAT</name>
<evidence type="ECO:0000256" key="11">
    <source>
        <dbReference type="ARBA" id="ARBA00023303"/>
    </source>
</evidence>